<reference evidence="4 5" key="1">
    <citation type="submission" date="2016-10" db="EMBL/GenBank/DDBJ databases">
        <authorList>
            <person name="de Groot N.N."/>
        </authorList>
    </citation>
    <scope>NUCLEOTIDE SEQUENCE [LARGE SCALE GENOMIC DNA]</scope>
    <source>
        <strain evidence="4 5">DSM 29316</strain>
    </source>
</reference>
<dbReference type="InterPro" id="IPR036412">
    <property type="entry name" value="HAD-like_sf"/>
</dbReference>
<dbReference type="InterPro" id="IPR051540">
    <property type="entry name" value="S-2-haloacid_dehalogenase"/>
</dbReference>
<comment type="similarity">
    <text evidence="1 3">Belongs to the HAD-like hydrolase superfamily. S-2-haloalkanoic acid dehalogenase family.</text>
</comment>
<dbReference type="Pfam" id="PF00702">
    <property type="entry name" value="Hydrolase"/>
    <property type="match status" value="1"/>
</dbReference>
<dbReference type="InterPro" id="IPR023198">
    <property type="entry name" value="PGP-like_dom2"/>
</dbReference>
<dbReference type="SFLD" id="SFLDS00003">
    <property type="entry name" value="Haloacid_Dehalogenase"/>
    <property type="match status" value="1"/>
</dbReference>
<protein>
    <recommendedName>
        <fullName evidence="3">(S)-2-haloacid dehalogenase</fullName>
        <ecNumber evidence="3">3.8.1.2</ecNumber>
    </recommendedName>
    <alternativeName>
        <fullName evidence="3">2-haloalkanoic acid dehalogenase</fullName>
    </alternativeName>
    <alternativeName>
        <fullName evidence="3">Halocarboxylic acid halidohydrolase</fullName>
    </alternativeName>
    <alternativeName>
        <fullName evidence="3">L-2-haloacid dehalogenase</fullName>
    </alternativeName>
</protein>
<keyword evidence="5" id="KW-1185">Reference proteome</keyword>
<dbReference type="PANTHER" id="PTHR43316:SF3">
    <property type="entry name" value="HALOACID DEHALOGENASE, TYPE II (AFU_ORTHOLOGUE AFUA_2G07750)-RELATED"/>
    <property type="match status" value="1"/>
</dbReference>
<dbReference type="NCBIfam" id="TIGR01428">
    <property type="entry name" value="HAD_type_II"/>
    <property type="match status" value="1"/>
</dbReference>
<dbReference type="NCBIfam" id="TIGR01493">
    <property type="entry name" value="HAD-SF-IA-v2"/>
    <property type="match status" value="1"/>
</dbReference>
<accession>A0A1I0WIE2</accession>
<evidence type="ECO:0000256" key="1">
    <source>
        <dbReference type="ARBA" id="ARBA00008106"/>
    </source>
</evidence>
<dbReference type="PANTHER" id="PTHR43316">
    <property type="entry name" value="HYDROLASE, HALOACID DELAHOGENASE-RELATED"/>
    <property type="match status" value="1"/>
</dbReference>
<dbReference type="GO" id="GO:0018784">
    <property type="term" value="F:(S)-2-haloacid dehalogenase activity"/>
    <property type="evidence" value="ECO:0007669"/>
    <property type="project" value="UniProtKB-UniRule"/>
</dbReference>
<dbReference type="Gene3D" id="1.10.150.240">
    <property type="entry name" value="Putative phosphatase, domain 2"/>
    <property type="match status" value="1"/>
</dbReference>
<dbReference type="RefSeq" id="WP_092062476.1">
    <property type="nucleotide sequence ID" value="NZ_FOJU01000002.1"/>
</dbReference>
<dbReference type="PRINTS" id="PR00413">
    <property type="entry name" value="HADHALOGNASE"/>
</dbReference>
<dbReference type="Proteomes" id="UP000198796">
    <property type="component" value="Unassembled WGS sequence"/>
</dbReference>
<name>A0A1I0WIE2_9RHOB</name>
<dbReference type="SFLD" id="SFLDG01135">
    <property type="entry name" value="C1.5.6:_HAD__Beta-PGM__Phospha"/>
    <property type="match status" value="1"/>
</dbReference>
<gene>
    <name evidence="4" type="ORF">SAMN05421688_1478</name>
</gene>
<comment type="function">
    <text evidence="3">Catalyzes the hydrolytic dehalogenation of small (S)-2-haloalkanoic acids to yield the corresponding (R)-2-hydroxyalkanoic acids.</text>
</comment>
<dbReference type="SUPFAM" id="SSF56784">
    <property type="entry name" value="HAD-like"/>
    <property type="match status" value="1"/>
</dbReference>
<dbReference type="SFLD" id="SFLDF00045">
    <property type="entry name" value="2-haloacid_dehalogenase"/>
    <property type="match status" value="1"/>
</dbReference>
<evidence type="ECO:0000313" key="5">
    <source>
        <dbReference type="Proteomes" id="UP000198796"/>
    </source>
</evidence>
<dbReference type="EMBL" id="FOJU01000002">
    <property type="protein sequence ID" value="SFA88555.1"/>
    <property type="molecule type" value="Genomic_DNA"/>
</dbReference>
<comment type="catalytic activity">
    <reaction evidence="3">
        <text>an (S)-2-haloacid + H2O = a (2R)-2-hydroxycarboxylate + a halide anion + H(+)</text>
        <dbReference type="Rhea" id="RHEA:11192"/>
        <dbReference type="ChEBI" id="CHEBI:15377"/>
        <dbReference type="ChEBI" id="CHEBI:15378"/>
        <dbReference type="ChEBI" id="CHEBI:16042"/>
        <dbReference type="ChEBI" id="CHEBI:58314"/>
        <dbReference type="ChEBI" id="CHEBI:137405"/>
        <dbReference type="EC" id="3.8.1.2"/>
    </reaction>
</comment>
<evidence type="ECO:0000256" key="2">
    <source>
        <dbReference type="ARBA" id="ARBA00022801"/>
    </source>
</evidence>
<dbReference type="InterPro" id="IPR023214">
    <property type="entry name" value="HAD_sf"/>
</dbReference>
<keyword evidence="2 3" id="KW-0378">Hydrolase</keyword>
<sequence length="227" mass="25074">MACKVVIFDAYGTLFDVGSAARAAAEEPGRDGLAACWMALAEDWRLKQLQYTWHRAIVGQHADFWQVTQESLDWALERHGLHEDPELRERLLTLYLELEAYPEVRTTLTELRERGQTCAILSNGAPEMLSSATASAGIGDLLDDLLSVEAVGIYKPAAKTYQLVLDRFGCERGEVTFVSSNGWDAAGASLFGFNTVWVNRRNEPVDRLPGRPAHILDDLGALPDLLG</sequence>
<dbReference type="CDD" id="cd02588">
    <property type="entry name" value="HAD_L2-DEX"/>
    <property type="match status" value="1"/>
</dbReference>
<dbReference type="SFLD" id="SFLDG01129">
    <property type="entry name" value="C1.5:_HAD__Beta-PGM__Phosphata"/>
    <property type="match status" value="1"/>
</dbReference>
<dbReference type="AlphaFoldDB" id="A0A1I0WIE2"/>
<dbReference type="InterPro" id="IPR006328">
    <property type="entry name" value="2-HAD"/>
</dbReference>
<dbReference type="InterPro" id="IPR006439">
    <property type="entry name" value="HAD-SF_hydro_IA"/>
</dbReference>
<evidence type="ECO:0000256" key="3">
    <source>
        <dbReference type="RuleBase" id="RU368077"/>
    </source>
</evidence>
<dbReference type="EC" id="3.8.1.2" evidence="3"/>
<evidence type="ECO:0000313" key="4">
    <source>
        <dbReference type="EMBL" id="SFA88555.1"/>
    </source>
</evidence>
<dbReference type="Gene3D" id="3.40.50.1000">
    <property type="entry name" value="HAD superfamily/HAD-like"/>
    <property type="match status" value="1"/>
</dbReference>
<organism evidence="4 5">
    <name type="scientific">Poseidonocella pacifica</name>
    <dbReference type="NCBI Taxonomy" id="871651"/>
    <lineage>
        <taxon>Bacteria</taxon>
        <taxon>Pseudomonadati</taxon>
        <taxon>Pseudomonadota</taxon>
        <taxon>Alphaproteobacteria</taxon>
        <taxon>Rhodobacterales</taxon>
        <taxon>Roseobacteraceae</taxon>
        <taxon>Poseidonocella</taxon>
    </lineage>
</organism>
<dbReference type="OrthoDB" id="7989657at2"/>
<dbReference type="STRING" id="871651.SAMN05421688_1478"/>
<proteinExistence type="inferred from homology"/>